<keyword evidence="9" id="KW-0969">Cilium</keyword>
<comment type="caution">
    <text evidence="9">The sequence shown here is derived from an EMBL/GenBank/DDBJ whole genome shotgun (WGS) entry which is preliminary data.</text>
</comment>
<evidence type="ECO:0000313" key="9">
    <source>
        <dbReference type="EMBL" id="MYL62439.1"/>
    </source>
</evidence>
<protein>
    <submittedName>
        <fullName evidence="9">Flagellar motor switch phosphatase FliY</fullName>
    </submittedName>
</protein>
<dbReference type="GO" id="GO:0006935">
    <property type="term" value="P:chemotaxis"/>
    <property type="evidence" value="ECO:0007669"/>
    <property type="project" value="UniProtKB-KW"/>
</dbReference>
<evidence type="ECO:0000256" key="5">
    <source>
        <dbReference type="ARBA" id="ARBA00022779"/>
    </source>
</evidence>
<evidence type="ECO:0000256" key="7">
    <source>
        <dbReference type="SAM" id="MobiDB-lite"/>
    </source>
</evidence>
<evidence type="ECO:0000259" key="8">
    <source>
        <dbReference type="Pfam" id="PF01052"/>
    </source>
</evidence>
<name>A0A845ERU5_9BACL</name>
<dbReference type="NCBIfam" id="NF005995">
    <property type="entry name" value="PRK08119.1"/>
    <property type="match status" value="1"/>
</dbReference>
<evidence type="ECO:0000256" key="2">
    <source>
        <dbReference type="ARBA" id="ARBA00009226"/>
    </source>
</evidence>
<evidence type="ECO:0000256" key="3">
    <source>
        <dbReference type="ARBA" id="ARBA00022475"/>
    </source>
</evidence>
<reference evidence="9 10" key="1">
    <citation type="submission" date="2019-11" db="EMBL/GenBank/DDBJ databases">
        <title>Genome sequences of 17 halophilic strains isolated from different environments.</title>
        <authorList>
            <person name="Furrow R.E."/>
        </authorList>
    </citation>
    <scope>NUCLEOTIDE SEQUENCE [LARGE SCALE GENOMIC DNA]</scope>
    <source>
        <strain evidence="9 10">22506_14_FS</strain>
    </source>
</reference>
<keyword evidence="3" id="KW-1003">Cell membrane</keyword>
<dbReference type="NCBIfam" id="TIGR02480">
    <property type="entry name" value="fliN"/>
    <property type="match status" value="1"/>
</dbReference>
<keyword evidence="6" id="KW-0472">Membrane</keyword>
<evidence type="ECO:0000256" key="6">
    <source>
        <dbReference type="ARBA" id="ARBA00023136"/>
    </source>
</evidence>
<dbReference type="PANTHER" id="PTHR43484">
    <property type="match status" value="1"/>
</dbReference>
<accession>A0A845ERU5</accession>
<dbReference type="InterPro" id="IPR051469">
    <property type="entry name" value="FliN/MopA/SpaO"/>
</dbReference>
<organism evidence="9 10">
    <name type="scientific">Guptibacillus hwajinpoensis</name>
    <dbReference type="NCBI Taxonomy" id="208199"/>
    <lineage>
        <taxon>Bacteria</taxon>
        <taxon>Bacillati</taxon>
        <taxon>Bacillota</taxon>
        <taxon>Bacilli</taxon>
        <taxon>Bacillales</taxon>
        <taxon>Guptibacillaceae</taxon>
        <taxon>Guptibacillus</taxon>
    </lineage>
</organism>
<keyword evidence="5" id="KW-0283">Flagellar rotation</keyword>
<dbReference type="PANTHER" id="PTHR43484:SF1">
    <property type="entry name" value="FLAGELLAR MOTOR SWITCH PROTEIN FLIN"/>
    <property type="match status" value="1"/>
</dbReference>
<keyword evidence="9" id="KW-0282">Flagellum</keyword>
<dbReference type="GO" id="GO:0071973">
    <property type="term" value="P:bacterial-type flagellum-dependent cell motility"/>
    <property type="evidence" value="ECO:0007669"/>
    <property type="project" value="InterPro"/>
</dbReference>
<proteinExistence type="inferred from homology"/>
<dbReference type="InterPro" id="IPR001172">
    <property type="entry name" value="FliN_T3SS_HrcQb"/>
</dbReference>
<dbReference type="SUPFAM" id="SSF101801">
    <property type="entry name" value="Surface presentation of antigens (SPOA)"/>
    <property type="match status" value="1"/>
</dbReference>
<dbReference type="SUPFAM" id="SSF103039">
    <property type="entry name" value="CheC-like"/>
    <property type="match status" value="1"/>
</dbReference>
<dbReference type="GO" id="GO:0009425">
    <property type="term" value="C:bacterial-type flagellum basal body"/>
    <property type="evidence" value="ECO:0007669"/>
    <property type="project" value="InterPro"/>
</dbReference>
<gene>
    <name evidence="9" type="primary">fliY</name>
    <name evidence="9" type="ORF">GLW07_03610</name>
</gene>
<feature type="domain" description="Flagellar motor switch protein FliN-like C-terminal" evidence="8">
    <location>
        <begin position="289"/>
        <end position="359"/>
    </location>
</feature>
<sequence length="369" mass="40626">MTDDRLSKEEINALFQEAAAGKEEDVVSFHQVEKEALSELFSVAIGSLTTTLSSVFMQDVFVSNIAMEILPEDRFQQEVSLPYVEAAIRYEGAAAGETIMMVNPPDAQDMADIWQVAKGDEGDESVDKSLTAVMTGMMESIHKGLSMASGSSFYGAFTNLQVVSESANSVLVEKGTEPIYVDLTFDLSIGSIVQTVVHHVVPGSVAKQISELLVSVEDLQAAEQQETQKAKEQEVELQQSKQPEQVNEEKEPVTFASRVKEPEPNIQNVQFTNFSQEDHPYGEQRNLNMLLDIPLQVTVELGRTKRIVKDILELSHGSILELDKLAGEPVDILINSKLIAKGEVVVIDENFGVRVTDILSAAERLSKLR</sequence>
<evidence type="ECO:0000256" key="1">
    <source>
        <dbReference type="ARBA" id="ARBA00004413"/>
    </source>
</evidence>
<dbReference type="PRINTS" id="PR00956">
    <property type="entry name" value="FLGMOTORFLIN"/>
</dbReference>
<dbReference type="AlphaFoldDB" id="A0A845ERU5"/>
<dbReference type="EMBL" id="WMEY01000001">
    <property type="protein sequence ID" value="MYL62439.1"/>
    <property type="molecule type" value="Genomic_DNA"/>
</dbReference>
<dbReference type="Gene3D" id="2.30.330.10">
    <property type="entry name" value="SpoA-like"/>
    <property type="match status" value="1"/>
</dbReference>
<comment type="similarity">
    <text evidence="2">Belongs to the FliN/MopA/SpaO family.</text>
</comment>
<dbReference type="InterPro" id="IPR001543">
    <property type="entry name" value="FliN-like_C"/>
</dbReference>
<keyword evidence="4" id="KW-0145">Chemotaxis</keyword>
<evidence type="ECO:0000256" key="4">
    <source>
        <dbReference type="ARBA" id="ARBA00022500"/>
    </source>
</evidence>
<dbReference type="GO" id="GO:0005886">
    <property type="term" value="C:plasma membrane"/>
    <property type="evidence" value="ECO:0007669"/>
    <property type="project" value="UniProtKB-SubCell"/>
</dbReference>
<dbReference type="InterPro" id="IPR028976">
    <property type="entry name" value="CheC-like_sf"/>
</dbReference>
<feature type="region of interest" description="Disordered" evidence="7">
    <location>
        <begin position="225"/>
        <end position="251"/>
    </location>
</feature>
<dbReference type="RefSeq" id="WP_160918260.1">
    <property type="nucleotide sequence ID" value="NZ_WMEY01000001.1"/>
</dbReference>
<dbReference type="Proteomes" id="UP000447833">
    <property type="component" value="Unassembled WGS sequence"/>
</dbReference>
<dbReference type="InterPro" id="IPR012826">
    <property type="entry name" value="FliN"/>
</dbReference>
<comment type="subcellular location">
    <subcellularLocation>
        <location evidence="1">Cell membrane</location>
        <topology evidence="1">Peripheral membrane protein</topology>
        <orientation evidence="1">Cytoplasmic side</orientation>
    </subcellularLocation>
</comment>
<dbReference type="InterPro" id="IPR036429">
    <property type="entry name" value="SpoA-like_sf"/>
</dbReference>
<dbReference type="Pfam" id="PF01052">
    <property type="entry name" value="FliMN_C"/>
    <property type="match status" value="1"/>
</dbReference>
<evidence type="ECO:0000313" key="10">
    <source>
        <dbReference type="Proteomes" id="UP000447833"/>
    </source>
</evidence>
<dbReference type="Gene3D" id="3.40.1550.10">
    <property type="entry name" value="CheC-like"/>
    <property type="match status" value="1"/>
</dbReference>
<keyword evidence="9" id="KW-0966">Cell projection</keyword>
<dbReference type="GO" id="GO:0003774">
    <property type="term" value="F:cytoskeletal motor activity"/>
    <property type="evidence" value="ECO:0007669"/>
    <property type="project" value="InterPro"/>
</dbReference>